<evidence type="ECO:0000256" key="3">
    <source>
        <dbReference type="SAM" id="Phobius"/>
    </source>
</evidence>
<proteinExistence type="predicted"/>
<dbReference type="OrthoDB" id="8614111at2"/>
<feature type="compositionally biased region" description="Low complexity" evidence="2">
    <location>
        <begin position="224"/>
        <end position="236"/>
    </location>
</feature>
<gene>
    <name evidence="5" type="primary">ftsN</name>
    <name evidence="5" type="ORF">D0T90_01185</name>
</gene>
<keyword evidence="3" id="KW-1133">Transmembrane helix</keyword>
<dbReference type="AlphaFoldDB" id="A0A5P3MQF3"/>
<keyword evidence="5" id="KW-0131">Cell cycle</keyword>
<evidence type="ECO:0000256" key="2">
    <source>
        <dbReference type="SAM" id="MobiDB-lite"/>
    </source>
</evidence>
<dbReference type="PROSITE" id="PS51724">
    <property type="entry name" value="SPOR"/>
    <property type="match status" value="1"/>
</dbReference>
<feature type="domain" description="SPOR" evidence="4">
    <location>
        <begin position="246"/>
        <end position="324"/>
    </location>
</feature>
<dbReference type="GO" id="GO:0042834">
    <property type="term" value="F:peptidoglycan binding"/>
    <property type="evidence" value="ECO:0007669"/>
    <property type="project" value="InterPro"/>
</dbReference>
<feature type="transmembrane region" description="Helical" evidence="3">
    <location>
        <begin position="24"/>
        <end position="43"/>
    </location>
</feature>
<evidence type="ECO:0000313" key="6">
    <source>
        <dbReference type="Proteomes" id="UP000325536"/>
    </source>
</evidence>
<protein>
    <recommendedName>
        <fullName evidence="1">Cell division protein FtsN</fullName>
    </recommendedName>
</protein>
<dbReference type="Proteomes" id="UP000325536">
    <property type="component" value="Chromosome"/>
</dbReference>
<dbReference type="InterPro" id="IPR036680">
    <property type="entry name" value="SPOR-like_sf"/>
</dbReference>
<feature type="compositionally biased region" description="Basic and acidic residues" evidence="2">
    <location>
        <begin position="186"/>
        <end position="200"/>
    </location>
</feature>
<dbReference type="KEGG" id="naq:D0T90_01185"/>
<reference evidence="5 6" key="1">
    <citation type="submission" date="2018-08" db="EMBL/GenBank/DDBJ databases">
        <title>Neisseria animalis ATCC 49930 complete genome.</title>
        <authorList>
            <person name="Veseli I.A."/>
            <person name="Mascarenhas dos Santos A.C."/>
            <person name="Buttler R."/>
            <person name="Pombert J.-F."/>
        </authorList>
    </citation>
    <scope>NUCLEOTIDE SEQUENCE [LARGE SCALE GENOMIC DNA]</scope>
    <source>
        <strain evidence="5 6">ATCC 49930</strain>
    </source>
</reference>
<evidence type="ECO:0000313" key="5">
    <source>
        <dbReference type="EMBL" id="QEY23295.1"/>
    </source>
</evidence>
<keyword evidence="3" id="KW-0472">Membrane</keyword>
<feature type="compositionally biased region" description="Basic and acidic residues" evidence="2">
    <location>
        <begin position="207"/>
        <end position="223"/>
    </location>
</feature>
<keyword evidence="6" id="KW-1185">Reference proteome</keyword>
<keyword evidence="5" id="KW-0132">Cell division</keyword>
<sequence length="324" mass="35310">MSDDKQTEVLTGYEQLKRRNRRRLVAASGLVVLSGIMFAATIGSGGSDRSQQETVNAEKAQQDIQPVILEPASAAEPVEPIPAAENRSENADGLQESAEILKPQTIQGQEEPAPLVLINDKLVDSDIKGLEESERLLQEEAAKRAAEEKRAEERRQRLAEQRAAKREAQRKEAAEREAAAKKRAAERKAQAEKAAAERKQAQAAKAAAERKAKQEAAKKEAAKTKQAAAQTSSGKSSRQDSSRAEKPQSSQRAAIQAGYAEKERAQSLQRKMKAAGINSKIIEINTDNGKVYRVKSEAYKSREAAGRDLEKLRVHGIGGAIVNE</sequence>
<feature type="compositionally biased region" description="Basic and acidic residues" evidence="2">
    <location>
        <begin position="237"/>
        <end position="246"/>
    </location>
</feature>
<name>A0A5P3MQF3_NEIAN</name>
<evidence type="ECO:0000259" key="4">
    <source>
        <dbReference type="PROSITE" id="PS51724"/>
    </source>
</evidence>
<dbReference type="EMBL" id="CP031699">
    <property type="protein sequence ID" value="QEY23295.1"/>
    <property type="molecule type" value="Genomic_DNA"/>
</dbReference>
<keyword evidence="3" id="KW-0812">Transmembrane</keyword>
<feature type="region of interest" description="Disordered" evidence="2">
    <location>
        <begin position="43"/>
        <end position="112"/>
    </location>
</feature>
<dbReference type="Gene3D" id="3.30.70.1070">
    <property type="entry name" value="Sporulation related repeat"/>
    <property type="match status" value="1"/>
</dbReference>
<dbReference type="Pfam" id="PF05036">
    <property type="entry name" value="SPOR"/>
    <property type="match status" value="1"/>
</dbReference>
<dbReference type="RefSeq" id="WP_123795838.1">
    <property type="nucleotide sequence ID" value="NZ_CP031699.1"/>
</dbReference>
<dbReference type="InterPro" id="IPR007730">
    <property type="entry name" value="SPOR-like_dom"/>
</dbReference>
<feature type="compositionally biased region" description="Low complexity" evidence="2">
    <location>
        <begin position="70"/>
        <end position="85"/>
    </location>
</feature>
<feature type="compositionally biased region" description="Basic and acidic residues" evidence="2">
    <location>
        <begin position="141"/>
        <end position="180"/>
    </location>
</feature>
<evidence type="ECO:0000256" key="1">
    <source>
        <dbReference type="NCBIfam" id="TIGR02223"/>
    </source>
</evidence>
<dbReference type="GO" id="GO:0051301">
    <property type="term" value="P:cell division"/>
    <property type="evidence" value="ECO:0007669"/>
    <property type="project" value="UniProtKB-KW"/>
</dbReference>
<accession>A0A5P3MQF3</accession>
<organism evidence="5 6">
    <name type="scientific">Neisseria animalis</name>
    <dbReference type="NCBI Taxonomy" id="492"/>
    <lineage>
        <taxon>Bacteria</taxon>
        <taxon>Pseudomonadati</taxon>
        <taxon>Pseudomonadota</taxon>
        <taxon>Betaproteobacteria</taxon>
        <taxon>Neisseriales</taxon>
        <taxon>Neisseriaceae</taxon>
        <taxon>Neisseria</taxon>
    </lineage>
</organism>
<dbReference type="NCBIfam" id="TIGR02223">
    <property type="entry name" value="ftsN"/>
    <property type="match status" value="1"/>
</dbReference>
<feature type="region of interest" description="Disordered" evidence="2">
    <location>
        <begin position="141"/>
        <end position="273"/>
    </location>
</feature>
<dbReference type="InterPro" id="IPR011930">
    <property type="entry name" value="FtsN"/>
</dbReference>
<dbReference type="SUPFAM" id="SSF110997">
    <property type="entry name" value="Sporulation related repeat"/>
    <property type="match status" value="1"/>
</dbReference>